<feature type="compositionally biased region" description="Basic and acidic residues" evidence="1">
    <location>
        <begin position="212"/>
        <end position="228"/>
    </location>
</feature>
<proteinExistence type="predicted"/>
<feature type="compositionally biased region" description="Polar residues" evidence="1">
    <location>
        <begin position="640"/>
        <end position="659"/>
    </location>
</feature>
<evidence type="ECO:0000313" key="2">
    <source>
        <dbReference type="EMBL" id="CEM27227.1"/>
    </source>
</evidence>
<feature type="region of interest" description="Disordered" evidence="1">
    <location>
        <begin position="311"/>
        <end position="353"/>
    </location>
</feature>
<feature type="compositionally biased region" description="Low complexity" evidence="1">
    <location>
        <begin position="566"/>
        <end position="575"/>
    </location>
</feature>
<name>A0A0G4GDH7_9ALVE</name>
<gene>
    <name evidence="2" type="ORF">Cvel_4549</name>
</gene>
<dbReference type="PANTHER" id="PTHR33504">
    <property type="entry name" value="NADH DEHYDROGENASE (UBIQUINONE) 1 BETA SUBCOMPLEX, 4"/>
    <property type="match status" value="1"/>
</dbReference>
<sequence length="735" mass="78923">MSDPGVLSREREEGGEQSRSESPSASPSPDDLQVTNQATTDEGFIVHTSTVKNQAHYAAFRIQKCWGNHCDRKIFKVLRDVVNFRLQGNPSLLLRCINPREAHLLDPAAQCHVRFRLGGTGWPPQLYYKIFVHGPLIDINAFAPRDYRRLVLANGRERKEQLLRKFDRYKTALGAPNDTNEAFYREIEFNSAIAQLRKRLSWLRKLFGEGGPRNDHTEDTKENAHEEFPQESPPHDAMPPTERGEGQPAVMVQREEGKEAKLPDRPTTVHSSVPSVITGRRLQTGENPPPTPASGRTDGIVTERFTEMSRYPAETPPKEHSQPPPAIHISRNTGPPPSGPSPHTQPTWATAAEEAHASLSPLLQEEGELLIWAQRLDFARYACEWSLLGTSAPSDGSGLPLRQKGLSHDGEDMLHTQEAPQGPEEGRVSPNSQRYEDSEHGEPGGTDEDGCMGGRPVPLAALHQPRTGGAPSLRSLSQASKGPACGGDTGAEQPSVSTHAWASMSGRLHGQTGGSPLRLPSGNLHTQLHGCDQSQFEGIRGCFPAVPSSVAFAGRHLNRVPGLQQSHSPSPSSSPNRAKSPGGGGNRSQGPVGTGYYGDFGPSSQAYTEGVILGGAAAVPPLYVPFKSNSPPPHGSPPSRATSLAPSAAPSMNRQSFSTVGEGGGSPALAALHAHVRLPPPGLPVAISSSPSSTGRQQTKRGVSFRVTEGLTPGEMAEEGHLSLGPLPMPEKERN</sequence>
<feature type="compositionally biased region" description="Low complexity" evidence="1">
    <location>
        <begin position="20"/>
        <end position="29"/>
    </location>
</feature>
<feature type="region of interest" description="Disordered" evidence="1">
    <location>
        <begin position="413"/>
        <end position="498"/>
    </location>
</feature>
<organism evidence="2">
    <name type="scientific">Chromera velia CCMP2878</name>
    <dbReference type="NCBI Taxonomy" id="1169474"/>
    <lineage>
        <taxon>Eukaryota</taxon>
        <taxon>Sar</taxon>
        <taxon>Alveolata</taxon>
        <taxon>Colpodellida</taxon>
        <taxon>Chromeraceae</taxon>
        <taxon>Chromera</taxon>
    </lineage>
</organism>
<protein>
    <submittedName>
        <fullName evidence="2">Uncharacterized protein</fullName>
    </submittedName>
</protein>
<feature type="region of interest" description="Disordered" evidence="1">
    <location>
        <begin position="710"/>
        <end position="735"/>
    </location>
</feature>
<feature type="region of interest" description="Disordered" evidence="1">
    <location>
        <begin position="208"/>
        <end position="299"/>
    </location>
</feature>
<feature type="region of interest" description="Disordered" evidence="1">
    <location>
        <begin position="628"/>
        <end position="665"/>
    </location>
</feature>
<feature type="region of interest" description="Disordered" evidence="1">
    <location>
        <begin position="561"/>
        <end position="597"/>
    </location>
</feature>
<feature type="compositionally biased region" description="Basic and acidic residues" evidence="1">
    <location>
        <begin position="253"/>
        <end position="264"/>
    </location>
</feature>
<accession>A0A0G4GDH7</accession>
<dbReference type="EMBL" id="CDMZ01001103">
    <property type="protein sequence ID" value="CEM27227.1"/>
    <property type="molecule type" value="Genomic_DNA"/>
</dbReference>
<feature type="region of interest" description="Disordered" evidence="1">
    <location>
        <begin position="1"/>
        <end position="35"/>
    </location>
</feature>
<feature type="compositionally biased region" description="Basic and acidic residues" evidence="1">
    <location>
        <begin position="8"/>
        <end position="19"/>
    </location>
</feature>
<dbReference type="PANTHER" id="PTHR33504:SF2">
    <property type="entry name" value="PROTEIN MFI"/>
    <property type="match status" value="1"/>
</dbReference>
<dbReference type="AlphaFoldDB" id="A0A0G4GDH7"/>
<feature type="compositionally biased region" description="Gly residues" evidence="1">
    <location>
        <begin position="581"/>
        <end position="597"/>
    </location>
</feature>
<dbReference type="VEuPathDB" id="CryptoDB:Cvel_4549"/>
<reference evidence="2" key="1">
    <citation type="submission" date="2014-11" db="EMBL/GenBank/DDBJ databases">
        <authorList>
            <person name="Otto D Thomas"/>
            <person name="Naeem Raeece"/>
        </authorList>
    </citation>
    <scope>NUCLEOTIDE SEQUENCE</scope>
</reference>
<evidence type="ECO:0000256" key="1">
    <source>
        <dbReference type="SAM" id="MobiDB-lite"/>
    </source>
</evidence>